<gene>
    <name evidence="1" type="ORF">PAXRUDRAFT_834110</name>
</gene>
<reference evidence="2" key="2">
    <citation type="submission" date="2015-01" db="EMBL/GenBank/DDBJ databases">
        <title>Evolutionary Origins and Diversification of the Mycorrhizal Mutualists.</title>
        <authorList>
            <consortium name="DOE Joint Genome Institute"/>
            <consortium name="Mycorrhizal Genomics Consortium"/>
            <person name="Kohler A."/>
            <person name="Kuo A."/>
            <person name="Nagy L.G."/>
            <person name="Floudas D."/>
            <person name="Copeland A."/>
            <person name="Barry K.W."/>
            <person name="Cichocki N."/>
            <person name="Veneault-Fourrey C."/>
            <person name="LaButti K."/>
            <person name="Lindquist E.A."/>
            <person name="Lipzen A."/>
            <person name="Lundell T."/>
            <person name="Morin E."/>
            <person name="Murat C."/>
            <person name="Riley R."/>
            <person name="Ohm R."/>
            <person name="Sun H."/>
            <person name="Tunlid A."/>
            <person name="Henrissat B."/>
            <person name="Grigoriev I.V."/>
            <person name="Hibbett D.S."/>
            <person name="Martin F."/>
        </authorList>
    </citation>
    <scope>NUCLEOTIDE SEQUENCE [LARGE SCALE GENOMIC DNA]</scope>
    <source>
        <strain evidence="2">Ve08.2h10</strain>
    </source>
</reference>
<sequence length="52" mass="5846">MFVSCHRALHGSYGLGVCPKTWGDFTVIGFRGIGQLTRSMPAIRRTFCIMIR</sequence>
<dbReference type="AlphaFoldDB" id="A0A0D0DM24"/>
<organism evidence="1 2">
    <name type="scientific">Paxillus rubicundulus Ve08.2h10</name>
    <dbReference type="NCBI Taxonomy" id="930991"/>
    <lineage>
        <taxon>Eukaryota</taxon>
        <taxon>Fungi</taxon>
        <taxon>Dikarya</taxon>
        <taxon>Basidiomycota</taxon>
        <taxon>Agaricomycotina</taxon>
        <taxon>Agaricomycetes</taxon>
        <taxon>Agaricomycetidae</taxon>
        <taxon>Boletales</taxon>
        <taxon>Paxilineae</taxon>
        <taxon>Paxillaceae</taxon>
        <taxon>Paxillus</taxon>
    </lineage>
</organism>
<keyword evidence="2" id="KW-1185">Reference proteome</keyword>
<name>A0A0D0DM24_9AGAM</name>
<protein>
    <submittedName>
        <fullName evidence="1">Uncharacterized protein</fullName>
    </submittedName>
</protein>
<evidence type="ECO:0000313" key="1">
    <source>
        <dbReference type="EMBL" id="KIK79415.1"/>
    </source>
</evidence>
<dbReference type="EMBL" id="KN826287">
    <property type="protein sequence ID" value="KIK79415.1"/>
    <property type="molecule type" value="Genomic_DNA"/>
</dbReference>
<dbReference type="Proteomes" id="UP000054538">
    <property type="component" value="Unassembled WGS sequence"/>
</dbReference>
<proteinExistence type="predicted"/>
<dbReference type="HOGENOM" id="CLU_3087872_0_0_1"/>
<reference evidence="1 2" key="1">
    <citation type="submission" date="2014-04" db="EMBL/GenBank/DDBJ databases">
        <authorList>
            <consortium name="DOE Joint Genome Institute"/>
            <person name="Kuo A."/>
            <person name="Kohler A."/>
            <person name="Jargeat P."/>
            <person name="Nagy L.G."/>
            <person name="Floudas D."/>
            <person name="Copeland A."/>
            <person name="Barry K.W."/>
            <person name="Cichocki N."/>
            <person name="Veneault-Fourrey C."/>
            <person name="LaButti K."/>
            <person name="Lindquist E.A."/>
            <person name="Lipzen A."/>
            <person name="Lundell T."/>
            <person name="Morin E."/>
            <person name="Murat C."/>
            <person name="Sun H."/>
            <person name="Tunlid A."/>
            <person name="Henrissat B."/>
            <person name="Grigoriev I.V."/>
            <person name="Hibbett D.S."/>
            <person name="Martin F."/>
            <person name="Nordberg H.P."/>
            <person name="Cantor M.N."/>
            <person name="Hua S.X."/>
        </authorList>
    </citation>
    <scope>NUCLEOTIDE SEQUENCE [LARGE SCALE GENOMIC DNA]</scope>
    <source>
        <strain evidence="1 2">Ve08.2h10</strain>
    </source>
</reference>
<accession>A0A0D0DM24</accession>
<dbReference type="InParanoid" id="A0A0D0DM24"/>
<evidence type="ECO:0000313" key="2">
    <source>
        <dbReference type="Proteomes" id="UP000054538"/>
    </source>
</evidence>